<evidence type="ECO:0000259" key="4">
    <source>
        <dbReference type="Pfam" id="PF13271"/>
    </source>
</evidence>
<evidence type="ECO:0000256" key="2">
    <source>
        <dbReference type="ARBA" id="ARBA00022737"/>
    </source>
</evidence>
<dbReference type="EMBL" id="AP019860">
    <property type="protein sequence ID" value="BBM82709.1"/>
    <property type="molecule type" value="Genomic_DNA"/>
</dbReference>
<dbReference type="Proteomes" id="UP000326354">
    <property type="component" value="Chromosome"/>
</dbReference>
<dbReference type="SUPFAM" id="SSF50978">
    <property type="entry name" value="WD40 repeat-like"/>
    <property type="match status" value="1"/>
</dbReference>
<protein>
    <recommendedName>
        <fullName evidence="8">DUF4062 domain-containing protein</fullName>
    </recommendedName>
</protein>
<dbReference type="PANTHER" id="PTHR22847">
    <property type="entry name" value="WD40 REPEAT PROTEIN"/>
    <property type="match status" value="1"/>
</dbReference>
<organism evidence="6 7">
    <name type="scientific">Uabimicrobium amorphum</name>
    <dbReference type="NCBI Taxonomy" id="2596890"/>
    <lineage>
        <taxon>Bacteria</taxon>
        <taxon>Pseudomonadati</taxon>
        <taxon>Planctomycetota</taxon>
        <taxon>Candidatus Uabimicrobiia</taxon>
        <taxon>Candidatus Uabimicrobiales</taxon>
        <taxon>Candidatus Uabimicrobiaceae</taxon>
        <taxon>Candidatus Uabimicrobium</taxon>
    </lineage>
</organism>
<feature type="repeat" description="WD" evidence="3">
    <location>
        <begin position="970"/>
        <end position="1011"/>
    </location>
</feature>
<dbReference type="AlphaFoldDB" id="A0A5S9IIW9"/>
<feature type="repeat" description="WD" evidence="3">
    <location>
        <begin position="1011"/>
        <end position="1052"/>
    </location>
</feature>
<sequence>MQPWKTLKVFVSSTFKDLELERDQLAKVFAEIQRSIFSRKLQLIPYDLRWRERSEKDLVNWCLDMVEECDYFIGILGYRYGWRPPHTAEGKPNNQKLSITEMEIRKALEVIPPSKRFFCFGDLQQYNEEQLASEAPEDLESLQKLKDDLRNEKVFSYKDSQSVLQHMHKELQTIIDSDFRPGKQVETGVVDRESALQEIINEKNKGFVGRVSYLNKLEDFCEKQNEKNYLAVNAVAGTGKSALLANFICRWRKNMQIPIAAHYMSMAGDSRSVSGIVHSLTQQLIRLNILEEKSQTTTEEMIYFLRSGLMNTKRHVVIAIDGLDEMEEDELSWLPENLPHNIRMVITTRAVGAWEKLKSYPQVEQLDLPTLQDQEILEIIDNYQRERNISLTPTEKDILLKRATGNPLFLKVALDEMTAGGTAIAQLAETVDGLFHQILKRLQQSYGEKAIENYLGLIASGRGGIAEIELEQIMLEEHQRSISDDFMIRIHKSLDNFIVKREGLLNFFHPEFERTVKMFLGKAGMRWAHNRFSHYLLQQTYEYERSLFELPYQLQWAEKYDTLLKTLSDLKFLEAKCGNNILLNSLLEDFERALYNQTVPLDENLDISCWGNGKINKEIIRLIARAINLDLQFIRRYPQQLFQCLWNRCYWHDCPITAKHHVKDAFKAGSLPWHRDDEKCIYHLAEYWRKAKESQRHFSWIRSKRPLPPGLNSPLQKILYGHTRKVSDVTFNAQGSQVISAGEDREVYLWSVSTGEVLFRSTKHGKKVNCVAAAANEDIFASGGSDNNIYLWSTSLRKTIATCSGHTLPITSIAFHPQHSQLVSAAYDGEIHLWSPKGELLESFVSKEGYAWKVLFSPDGKYLATAHKTGNICIWDVETQNLEFTLKGHKGDVHALVFTPNGQQIISAGTDHTIRIWSITSRQCLRKIEAHKELISGLAIHPNGKYLYSVSWDRMLCTWELPFANCISKIKAHETEIRSIAINSRGTNLATTGVEGTVRIWSTQPGAVYMMRGHEGLISNLDFTESGEEISTGAADKRICIWSAKTGNCLRVQHGLYRTLQSPKGNSRLLVEQEGEELVVKARHIKSALHFPAKVKQFKIAPHESIIAGYFGDYVYILELIAK</sequence>
<evidence type="ECO:0000259" key="5">
    <source>
        <dbReference type="Pfam" id="PF24883"/>
    </source>
</evidence>
<dbReference type="InterPro" id="IPR015943">
    <property type="entry name" value="WD40/YVTN_repeat-like_dom_sf"/>
</dbReference>
<dbReference type="RefSeq" id="WP_151966945.1">
    <property type="nucleotide sequence ID" value="NZ_AP019860.1"/>
</dbReference>
<dbReference type="SMART" id="SM00320">
    <property type="entry name" value="WD40"/>
    <property type="match status" value="8"/>
</dbReference>
<feature type="repeat" description="WD" evidence="3">
    <location>
        <begin position="854"/>
        <end position="885"/>
    </location>
</feature>
<feature type="repeat" description="WD" evidence="3">
    <location>
        <begin position="761"/>
        <end position="802"/>
    </location>
</feature>
<evidence type="ECO:0000256" key="3">
    <source>
        <dbReference type="PROSITE-ProRule" id="PRU00221"/>
    </source>
</evidence>
<dbReference type="OrthoDB" id="251024at2"/>
<dbReference type="InterPro" id="IPR027417">
    <property type="entry name" value="P-loop_NTPase"/>
</dbReference>
<proteinExistence type="predicted"/>
<dbReference type="InterPro" id="IPR011045">
    <property type="entry name" value="N2O_reductase_N"/>
</dbReference>
<evidence type="ECO:0000313" key="7">
    <source>
        <dbReference type="Proteomes" id="UP000326354"/>
    </source>
</evidence>
<reference evidence="6 7" key="1">
    <citation type="submission" date="2019-08" db="EMBL/GenBank/DDBJ databases">
        <title>Complete genome sequence of Candidatus Uab amorphum.</title>
        <authorList>
            <person name="Shiratori T."/>
            <person name="Suzuki S."/>
            <person name="Kakizawa Y."/>
            <person name="Ishida K."/>
        </authorList>
    </citation>
    <scope>NUCLEOTIDE SEQUENCE [LARGE SCALE GENOMIC DNA]</scope>
    <source>
        <strain evidence="6 7">SRT547</strain>
    </source>
</reference>
<dbReference type="SUPFAM" id="SSF50974">
    <property type="entry name" value="Nitrous oxide reductase, N-terminal domain"/>
    <property type="match status" value="1"/>
</dbReference>
<dbReference type="InterPro" id="IPR001680">
    <property type="entry name" value="WD40_rpt"/>
</dbReference>
<dbReference type="PROSITE" id="PS00678">
    <property type="entry name" value="WD_REPEATS_1"/>
    <property type="match status" value="1"/>
</dbReference>
<dbReference type="PROSITE" id="PS50082">
    <property type="entry name" value="WD_REPEATS_2"/>
    <property type="match status" value="8"/>
</dbReference>
<feature type="repeat" description="WD" evidence="3">
    <location>
        <begin position="803"/>
        <end position="835"/>
    </location>
</feature>
<evidence type="ECO:0000313" key="6">
    <source>
        <dbReference type="EMBL" id="BBM82709.1"/>
    </source>
</evidence>
<feature type="domain" description="DUF4062" evidence="4">
    <location>
        <begin position="8"/>
        <end position="107"/>
    </location>
</feature>
<feature type="domain" description="Nephrocystin 3-like N-terminal" evidence="5">
    <location>
        <begin position="218"/>
        <end position="349"/>
    </location>
</feature>
<accession>A0A5S9IIW9</accession>
<keyword evidence="7" id="KW-1185">Reference proteome</keyword>
<keyword evidence="1 3" id="KW-0853">WD repeat</keyword>
<dbReference type="PROSITE" id="PS50294">
    <property type="entry name" value="WD_REPEATS_REGION"/>
    <property type="match status" value="7"/>
</dbReference>
<feature type="repeat" description="WD" evidence="3">
    <location>
        <begin position="928"/>
        <end position="969"/>
    </location>
</feature>
<dbReference type="InterPro" id="IPR056884">
    <property type="entry name" value="NPHP3-like_N"/>
</dbReference>
<dbReference type="InterPro" id="IPR036322">
    <property type="entry name" value="WD40_repeat_dom_sf"/>
</dbReference>
<dbReference type="InterPro" id="IPR019775">
    <property type="entry name" value="WD40_repeat_CS"/>
</dbReference>
<dbReference type="CDD" id="cd00200">
    <property type="entry name" value="WD40"/>
    <property type="match status" value="1"/>
</dbReference>
<dbReference type="SUPFAM" id="SSF52540">
    <property type="entry name" value="P-loop containing nucleoside triphosphate hydrolases"/>
    <property type="match status" value="1"/>
</dbReference>
<name>A0A5S9IIW9_UABAM</name>
<evidence type="ECO:0008006" key="8">
    <source>
        <dbReference type="Google" id="ProtNLM"/>
    </source>
</evidence>
<evidence type="ECO:0000256" key="1">
    <source>
        <dbReference type="ARBA" id="ARBA00022574"/>
    </source>
</evidence>
<feature type="repeat" description="WD" evidence="3">
    <location>
        <begin position="719"/>
        <end position="760"/>
    </location>
</feature>
<feature type="repeat" description="WD" evidence="3">
    <location>
        <begin position="886"/>
        <end position="927"/>
    </location>
</feature>
<dbReference type="KEGG" id="uam:UABAM_01052"/>
<dbReference type="InterPro" id="IPR025139">
    <property type="entry name" value="DUF4062"/>
</dbReference>
<dbReference type="PANTHER" id="PTHR22847:SF637">
    <property type="entry name" value="WD REPEAT DOMAIN 5B"/>
    <property type="match status" value="1"/>
</dbReference>
<dbReference type="Pfam" id="PF24883">
    <property type="entry name" value="NPHP3_N"/>
    <property type="match status" value="1"/>
</dbReference>
<dbReference type="Gene3D" id="2.130.10.10">
    <property type="entry name" value="YVTN repeat-like/Quinoprotein amine dehydrogenase"/>
    <property type="match status" value="3"/>
</dbReference>
<dbReference type="Pfam" id="PF00400">
    <property type="entry name" value="WD40"/>
    <property type="match status" value="8"/>
</dbReference>
<gene>
    <name evidence="6" type="ORF">UABAM_01052</name>
</gene>
<keyword evidence="2" id="KW-0677">Repeat</keyword>
<dbReference type="Pfam" id="PF13271">
    <property type="entry name" value="DUF4062"/>
    <property type="match status" value="1"/>
</dbReference>
<dbReference type="Gene3D" id="3.40.50.300">
    <property type="entry name" value="P-loop containing nucleotide triphosphate hydrolases"/>
    <property type="match status" value="1"/>
</dbReference>